<accession>A0ABV9JRW5</accession>
<evidence type="ECO:0000256" key="2">
    <source>
        <dbReference type="SAM" id="Phobius"/>
    </source>
</evidence>
<evidence type="ECO:0000313" key="4">
    <source>
        <dbReference type="Proteomes" id="UP001595962"/>
    </source>
</evidence>
<dbReference type="Pfam" id="PF10975">
    <property type="entry name" value="DUF2802"/>
    <property type="match status" value="1"/>
</dbReference>
<organism evidence="3 4">
    <name type="scientific">Rheinheimera marina</name>
    <dbReference type="NCBI Taxonomy" id="1774958"/>
    <lineage>
        <taxon>Bacteria</taxon>
        <taxon>Pseudomonadati</taxon>
        <taxon>Pseudomonadota</taxon>
        <taxon>Gammaproteobacteria</taxon>
        <taxon>Chromatiales</taxon>
        <taxon>Chromatiaceae</taxon>
        <taxon>Rheinheimera</taxon>
    </lineage>
</organism>
<keyword evidence="1" id="KW-0175">Coiled coil</keyword>
<keyword evidence="4" id="KW-1185">Reference proteome</keyword>
<reference evidence="4" key="1">
    <citation type="journal article" date="2019" name="Int. J. Syst. Evol. Microbiol.">
        <title>The Global Catalogue of Microorganisms (GCM) 10K type strain sequencing project: providing services to taxonomists for standard genome sequencing and annotation.</title>
        <authorList>
            <consortium name="The Broad Institute Genomics Platform"/>
            <consortium name="The Broad Institute Genome Sequencing Center for Infectious Disease"/>
            <person name="Wu L."/>
            <person name="Ma J."/>
        </authorList>
    </citation>
    <scope>NUCLEOTIDE SEQUENCE [LARGE SCALE GENOMIC DNA]</scope>
    <source>
        <strain evidence="4">DT28</strain>
    </source>
</reference>
<proteinExistence type="predicted"/>
<sequence>MLDSFPLSTWYGLAAVAVILLFAVVLAFAAARQNRKLLAIINENAAASWQQQQLLEQLQTQLQKQQQQNQAEIEELRTTVIGVGQRVLSLESMLRESRQQLEQVAEQQQSFQLFDPESKIYSRAMKMVQLGASLDEIMRECELPLAEAELLFNLHKQSQ</sequence>
<dbReference type="InterPro" id="IPR021244">
    <property type="entry name" value="DUF2802"/>
</dbReference>
<keyword evidence="2" id="KW-0472">Membrane</keyword>
<gene>
    <name evidence="3" type="ORF">ACFO3I_17810</name>
</gene>
<evidence type="ECO:0000313" key="3">
    <source>
        <dbReference type="EMBL" id="MFC4656879.1"/>
    </source>
</evidence>
<feature type="coiled-coil region" evidence="1">
    <location>
        <begin position="48"/>
        <end position="107"/>
    </location>
</feature>
<dbReference type="EMBL" id="JBHSGB010000017">
    <property type="protein sequence ID" value="MFC4656879.1"/>
    <property type="molecule type" value="Genomic_DNA"/>
</dbReference>
<comment type="caution">
    <text evidence="3">The sequence shown here is derived from an EMBL/GenBank/DDBJ whole genome shotgun (WGS) entry which is preliminary data.</text>
</comment>
<evidence type="ECO:0000256" key="1">
    <source>
        <dbReference type="SAM" id="Coils"/>
    </source>
</evidence>
<name>A0ABV9JRW5_9GAMM</name>
<dbReference type="Proteomes" id="UP001595962">
    <property type="component" value="Unassembled WGS sequence"/>
</dbReference>
<keyword evidence="2" id="KW-0812">Transmembrane</keyword>
<dbReference type="RefSeq" id="WP_377336364.1">
    <property type="nucleotide sequence ID" value="NZ_JBHSGB010000017.1"/>
</dbReference>
<feature type="transmembrane region" description="Helical" evidence="2">
    <location>
        <begin position="12"/>
        <end position="31"/>
    </location>
</feature>
<protein>
    <submittedName>
        <fullName evidence="3">DUF2802 domain-containing protein</fullName>
    </submittedName>
</protein>
<keyword evidence="2" id="KW-1133">Transmembrane helix</keyword>